<dbReference type="Proteomes" id="UP000813463">
    <property type="component" value="Chromosome 3"/>
</dbReference>
<evidence type="ECO:0000313" key="4">
    <source>
        <dbReference type="RefSeq" id="XP_056695665.1"/>
    </source>
</evidence>
<evidence type="ECO:0000259" key="2">
    <source>
        <dbReference type="Pfam" id="PF03732"/>
    </source>
</evidence>
<dbReference type="PANTHER" id="PTHR33223:SF10">
    <property type="entry name" value="AMINOTRANSFERASE-LIKE PLANT MOBILE DOMAIN-CONTAINING PROTEIN"/>
    <property type="match status" value="1"/>
</dbReference>
<keyword evidence="3" id="KW-1185">Reference proteome</keyword>
<evidence type="ECO:0000313" key="3">
    <source>
        <dbReference type="Proteomes" id="UP000813463"/>
    </source>
</evidence>
<feature type="region of interest" description="Disordered" evidence="1">
    <location>
        <begin position="218"/>
        <end position="249"/>
    </location>
</feature>
<gene>
    <name evidence="4" type="primary">LOC130470102</name>
</gene>
<reference evidence="3" key="1">
    <citation type="journal article" date="2021" name="Nat. Commun.">
        <title>Genomic analyses provide insights into spinach domestication and the genetic basis of agronomic traits.</title>
        <authorList>
            <person name="Cai X."/>
            <person name="Sun X."/>
            <person name="Xu C."/>
            <person name="Sun H."/>
            <person name="Wang X."/>
            <person name="Ge C."/>
            <person name="Zhang Z."/>
            <person name="Wang Q."/>
            <person name="Fei Z."/>
            <person name="Jiao C."/>
            <person name="Wang Q."/>
        </authorList>
    </citation>
    <scope>NUCLEOTIDE SEQUENCE [LARGE SCALE GENOMIC DNA]</scope>
    <source>
        <strain evidence="3">cv. Varoflay</strain>
    </source>
</reference>
<feature type="region of interest" description="Disordered" evidence="1">
    <location>
        <begin position="563"/>
        <end position="597"/>
    </location>
</feature>
<accession>A0ABM3RJ67</accession>
<organism evidence="3 4">
    <name type="scientific">Spinacia oleracea</name>
    <name type="common">Spinach</name>
    <dbReference type="NCBI Taxonomy" id="3562"/>
    <lineage>
        <taxon>Eukaryota</taxon>
        <taxon>Viridiplantae</taxon>
        <taxon>Streptophyta</taxon>
        <taxon>Embryophyta</taxon>
        <taxon>Tracheophyta</taxon>
        <taxon>Spermatophyta</taxon>
        <taxon>Magnoliopsida</taxon>
        <taxon>eudicotyledons</taxon>
        <taxon>Gunneridae</taxon>
        <taxon>Pentapetalae</taxon>
        <taxon>Caryophyllales</taxon>
        <taxon>Chenopodiaceae</taxon>
        <taxon>Chenopodioideae</taxon>
        <taxon>Anserineae</taxon>
        <taxon>Spinacia</taxon>
    </lineage>
</organism>
<dbReference type="PANTHER" id="PTHR33223">
    <property type="entry name" value="CCHC-TYPE DOMAIN-CONTAINING PROTEIN"/>
    <property type="match status" value="1"/>
</dbReference>
<dbReference type="RefSeq" id="XP_056695665.1">
    <property type="nucleotide sequence ID" value="XM_056839687.1"/>
</dbReference>
<protein>
    <recommendedName>
        <fullName evidence="2">Retrotransposon gag domain-containing protein</fullName>
    </recommendedName>
</protein>
<dbReference type="InterPro" id="IPR005162">
    <property type="entry name" value="Retrotrans_gag_dom"/>
</dbReference>
<reference evidence="4" key="2">
    <citation type="submission" date="2025-08" db="UniProtKB">
        <authorList>
            <consortium name="RefSeq"/>
        </authorList>
    </citation>
    <scope>IDENTIFICATION</scope>
    <source>
        <tissue evidence="4">Leaf</tissue>
    </source>
</reference>
<feature type="compositionally biased region" description="Basic and acidic residues" evidence="1">
    <location>
        <begin position="230"/>
        <end position="246"/>
    </location>
</feature>
<name>A0ABM3RJ67_SPIOL</name>
<feature type="domain" description="Retrotransposon gag" evidence="2">
    <location>
        <begin position="75"/>
        <end position="167"/>
    </location>
</feature>
<evidence type="ECO:0000256" key="1">
    <source>
        <dbReference type="SAM" id="MobiDB-lite"/>
    </source>
</evidence>
<feature type="region of interest" description="Disordered" evidence="1">
    <location>
        <begin position="330"/>
        <end position="382"/>
    </location>
</feature>
<dbReference type="GeneID" id="130470102"/>
<sequence length="597" mass="68617">MVIEEARETPQRYAPRRYTIQPANSPLCADILEEPMEKLKFPLCKYDGSTDLEVHCNMFEQHMMMYTDSDAMWSKVFPSTLLGVASGWYKGLPKGSVYNYRQLEAEFMLQFISRQQRKKTSGELMAITQRIGESLRDYLTRFNNESTSIPNLQQEVAVVALMRGMNHCEFKRYLGRKYFTDLESALVKAHEYIKSDKLMTIPNHFQSAPTRNIAPMPIQQTQQQQQCRGFRKDNQRRDHRGRDHQKQTNITYPAFHEYTPLNAPRAAIYNINKNENWKRPPPMSDKPRPQSKYCAFHEDCGHYTEECRDLKDNIEDMIRRGYLTQYRARQSNNNQQNHSRQNNNPNNRLPTTQAPLRIEQKAPETSRNAEARNAGQKGPTIWVISGGPCHGGTISGADRSLGEHRHLINYHSTRKWPSPPVMPEISFTPADCRGIIYHHDDPLEAFAQLQINEKEFTRANYPVIGFSGATVFPEGSIRLPVQIREGGAVRDLMVDFLVIKVPAAYNVIVGRPFIHDAQAVVSTYHLTMIYMSNFEKAERIRGSQESARSCYLTALKTPGRLAPSMNITREATMKRPAKNQNSKSEGEQSLLPKKEKR</sequence>
<feature type="compositionally biased region" description="Low complexity" evidence="1">
    <location>
        <begin position="330"/>
        <end position="348"/>
    </location>
</feature>
<proteinExistence type="predicted"/>
<feature type="compositionally biased region" description="Basic and acidic residues" evidence="1">
    <location>
        <begin position="358"/>
        <end position="370"/>
    </location>
</feature>
<dbReference type="Pfam" id="PF03732">
    <property type="entry name" value="Retrotrans_gag"/>
    <property type="match status" value="1"/>
</dbReference>